<protein>
    <submittedName>
        <fullName evidence="3">Uncharacterized protein</fullName>
    </submittedName>
</protein>
<dbReference type="Pfam" id="PF22148">
    <property type="entry name" value="Fervidolysin_NPro-like"/>
    <property type="match status" value="1"/>
</dbReference>
<dbReference type="EMBL" id="SPVG01000005">
    <property type="protein sequence ID" value="TFW31399.1"/>
    <property type="molecule type" value="Genomic_DNA"/>
</dbReference>
<dbReference type="InterPro" id="IPR054399">
    <property type="entry name" value="Fervidolysin-like_N_prodom"/>
</dbReference>
<dbReference type="Gene3D" id="1.10.10.1320">
    <property type="entry name" value="Anti-sigma factor, zinc-finger domain"/>
    <property type="match status" value="1"/>
</dbReference>
<dbReference type="AlphaFoldDB" id="A0A4Y9SY83"/>
<evidence type="ECO:0000259" key="2">
    <source>
        <dbReference type="Pfam" id="PF22148"/>
    </source>
</evidence>
<name>A0A4Y9SY83_9BURK</name>
<evidence type="ECO:0000313" key="4">
    <source>
        <dbReference type="Proteomes" id="UP000297729"/>
    </source>
</evidence>
<feature type="domain" description="Putative zinc-finger" evidence="1">
    <location>
        <begin position="15"/>
        <end position="47"/>
    </location>
</feature>
<accession>A0A4Y9SY83</accession>
<organism evidence="3 4">
    <name type="scientific">Duganella callida</name>
    <dbReference type="NCBI Taxonomy" id="2561932"/>
    <lineage>
        <taxon>Bacteria</taxon>
        <taxon>Pseudomonadati</taxon>
        <taxon>Pseudomonadota</taxon>
        <taxon>Betaproteobacteria</taxon>
        <taxon>Burkholderiales</taxon>
        <taxon>Oxalobacteraceae</taxon>
        <taxon>Telluria group</taxon>
        <taxon>Duganella</taxon>
    </lineage>
</organism>
<dbReference type="OrthoDB" id="5958009at2"/>
<dbReference type="Proteomes" id="UP000297729">
    <property type="component" value="Unassembled WGS sequence"/>
</dbReference>
<dbReference type="Pfam" id="PF13490">
    <property type="entry name" value="zf-HC2"/>
    <property type="match status" value="1"/>
</dbReference>
<gene>
    <name evidence="3" type="ORF">E4L98_00465</name>
</gene>
<evidence type="ECO:0000313" key="3">
    <source>
        <dbReference type="EMBL" id="TFW31399.1"/>
    </source>
</evidence>
<dbReference type="InterPro" id="IPR027383">
    <property type="entry name" value="Znf_put"/>
</dbReference>
<comment type="caution">
    <text evidence="3">The sequence shown here is derived from an EMBL/GenBank/DDBJ whole genome shotgun (WGS) entry which is preliminary data.</text>
</comment>
<reference evidence="3 4" key="1">
    <citation type="submission" date="2019-03" db="EMBL/GenBank/DDBJ databases">
        <title>Draft Genome Sequence of Duganella callidus sp. nov., a Novel Duganella Species Isolated from Cultivated Soil.</title>
        <authorList>
            <person name="Raths R."/>
            <person name="Peta V."/>
            <person name="Bucking H."/>
        </authorList>
    </citation>
    <scope>NUCLEOTIDE SEQUENCE [LARGE SCALE GENOMIC DNA]</scope>
    <source>
        <strain evidence="3 4">DN04</strain>
    </source>
</reference>
<feature type="domain" description="Fervidolysin-like N-terminal prodomain" evidence="2">
    <location>
        <begin position="141"/>
        <end position="212"/>
    </location>
</feature>
<dbReference type="InterPro" id="IPR041916">
    <property type="entry name" value="Anti_sigma_zinc_sf"/>
</dbReference>
<evidence type="ECO:0000259" key="1">
    <source>
        <dbReference type="Pfam" id="PF13490"/>
    </source>
</evidence>
<proteinExistence type="predicted"/>
<keyword evidence="4" id="KW-1185">Reference proteome</keyword>
<dbReference type="RefSeq" id="WP_135199593.1">
    <property type="nucleotide sequence ID" value="NZ_SPVG01000005.1"/>
</dbReference>
<sequence length="219" mass="23763">MNGRIFRMDVPVHQAVQELLPWYASGQLAPDETARVQEHLQGCAQCRRELDWERATRAQAAADPALPPGVDMERALAQLLPALGPSADDAAARPARVRWWRAAAANQPSWLRWAMAAQWVAIVGLAALLMKPSEEPAYRVLGSGAAMAGNLVVVFQPNTSERELRRILQAQNARVVDGPTVTDAYLLTVPADNRDHALQALRAESAVKLVEPLDGGSAP</sequence>